<name>L1NJ15_9BACT</name>
<protein>
    <recommendedName>
        <fullName evidence="3">Phospholipase</fullName>
    </recommendedName>
</protein>
<evidence type="ECO:0000313" key="2">
    <source>
        <dbReference type="Proteomes" id="UP000010433"/>
    </source>
</evidence>
<dbReference type="STRING" id="1127699.HMPREF9151_00421"/>
<evidence type="ECO:0008006" key="3">
    <source>
        <dbReference type="Google" id="ProtNLM"/>
    </source>
</evidence>
<dbReference type="PATRIC" id="fig|1127699.3.peg.384"/>
<dbReference type="AlphaFoldDB" id="L1NJ15"/>
<accession>L1NJ15</accession>
<organism evidence="1 2">
    <name type="scientific">Hoylesella saccharolytica F0055</name>
    <dbReference type="NCBI Taxonomy" id="1127699"/>
    <lineage>
        <taxon>Bacteria</taxon>
        <taxon>Pseudomonadati</taxon>
        <taxon>Bacteroidota</taxon>
        <taxon>Bacteroidia</taxon>
        <taxon>Bacteroidales</taxon>
        <taxon>Prevotellaceae</taxon>
        <taxon>Hoylesella</taxon>
    </lineage>
</organism>
<dbReference type="Proteomes" id="UP000010433">
    <property type="component" value="Unassembled WGS sequence"/>
</dbReference>
<comment type="caution">
    <text evidence="1">The sequence shown here is derived from an EMBL/GenBank/DDBJ whole genome shotgun (WGS) entry which is preliminary data.</text>
</comment>
<keyword evidence="2" id="KW-1185">Reference proteome</keyword>
<dbReference type="EMBL" id="AMEP01000039">
    <property type="protein sequence ID" value="EKY03265.1"/>
    <property type="molecule type" value="Genomic_DNA"/>
</dbReference>
<proteinExistence type="predicted"/>
<reference evidence="1 2" key="1">
    <citation type="submission" date="2012-05" db="EMBL/GenBank/DDBJ databases">
        <authorList>
            <person name="Weinstock G."/>
            <person name="Sodergren E."/>
            <person name="Lobos E.A."/>
            <person name="Fulton L."/>
            <person name="Fulton R."/>
            <person name="Courtney L."/>
            <person name="Fronick C."/>
            <person name="O'Laughlin M."/>
            <person name="Godfrey J."/>
            <person name="Wilson R.M."/>
            <person name="Miner T."/>
            <person name="Farmer C."/>
            <person name="Delehaunty K."/>
            <person name="Cordes M."/>
            <person name="Minx P."/>
            <person name="Tomlinson C."/>
            <person name="Chen J."/>
            <person name="Wollam A."/>
            <person name="Pepin K.H."/>
            <person name="Bhonagiri V."/>
            <person name="Zhang X."/>
            <person name="Suruliraj S."/>
            <person name="Warren W."/>
            <person name="Mitreva M."/>
            <person name="Mardis E.R."/>
            <person name="Wilson R.K."/>
        </authorList>
    </citation>
    <scope>NUCLEOTIDE SEQUENCE [LARGE SCALE GENOMIC DNA]</scope>
    <source>
        <strain evidence="1 2">F0055</strain>
    </source>
</reference>
<sequence>MTILVLILVALGVFSAVLGLLSHKTGNNEDTIVRAETASCATCSGEDERCEQTCMMEAYTKDIEYYDDEELDVFQGRASENYTDEEAEQFAEVLYTMKPEEVKGWNRSLILRHINLPNQLKDEVIMMIEG</sequence>
<evidence type="ECO:0000313" key="1">
    <source>
        <dbReference type="EMBL" id="EKY03265.1"/>
    </source>
</evidence>
<dbReference type="RefSeq" id="WP_009161593.1">
    <property type="nucleotide sequence ID" value="NZ_KB290972.1"/>
</dbReference>
<gene>
    <name evidence="1" type="ORF">HMPREF9151_00421</name>
</gene>
<dbReference type="HOGENOM" id="CLU_126548_0_0_10"/>
<dbReference type="OrthoDB" id="1097760at2"/>